<evidence type="ECO:0000313" key="3">
    <source>
        <dbReference type="Proteomes" id="UP001597460"/>
    </source>
</evidence>
<reference evidence="3" key="1">
    <citation type="journal article" date="2019" name="Int. J. Syst. Evol. Microbiol.">
        <title>The Global Catalogue of Microorganisms (GCM) 10K type strain sequencing project: providing services to taxonomists for standard genome sequencing and annotation.</title>
        <authorList>
            <consortium name="The Broad Institute Genomics Platform"/>
            <consortium name="The Broad Institute Genome Sequencing Center for Infectious Disease"/>
            <person name="Wu L."/>
            <person name="Ma J."/>
        </authorList>
    </citation>
    <scope>NUCLEOTIDE SEQUENCE [LARGE SCALE GENOMIC DNA]</scope>
    <source>
        <strain evidence="3">KCTC 52042</strain>
    </source>
</reference>
<evidence type="ECO:0000256" key="1">
    <source>
        <dbReference type="SAM" id="SignalP"/>
    </source>
</evidence>
<proteinExistence type="predicted"/>
<dbReference type="RefSeq" id="WP_390300654.1">
    <property type="nucleotide sequence ID" value="NZ_JBHULI010000024.1"/>
</dbReference>
<dbReference type="EMBL" id="JBHULI010000024">
    <property type="protein sequence ID" value="MFD2532316.1"/>
    <property type="molecule type" value="Genomic_DNA"/>
</dbReference>
<feature type="signal peptide" evidence="1">
    <location>
        <begin position="1"/>
        <end position="23"/>
    </location>
</feature>
<sequence length="165" mass="18749">MRPFKLLLVLLSLLSLFSCTIYDNDVEGEADTVYSSTINVRSNDFIAEDDFISVADYGWDNLDEEMVDYGMVLGYLRFEGTTAWQALPFSVPFEHDLVNLRYSFDINNFSLIIEGEVGGNNQANEELFDRDVLRVIAIPSSVIVKGKGIDYRNYNQISELYGIDD</sequence>
<accession>A0ABW5JJQ8</accession>
<evidence type="ECO:0000313" key="2">
    <source>
        <dbReference type="EMBL" id="MFD2532316.1"/>
    </source>
</evidence>
<dbReference type="Proteomes" id="UP001597460">
    <property type="component" value="Unassembled WGS sequence"/>
</dbReference>
<name>A0ABW5JJQ8_9BACT</name>
<feature type="chain" id="PRO_5047266573" evidence="1">
    <location>
        <begin position="24"/>
        <end position="165"/>
    </location>
</feature>
<keyword evidence="1" id="KW-0732">Signal</keyword>
<keyword evidence="3" id="KW-1185">Reference proteome</keyword>
<dbReference type="PROSITE" id="PS51257">
    <property type="entry name" value="PROKAR_LIPOPROTEIN"/>
    <property type="match status" value="1"/>
</dbReference>
<protein>
    <submittedName>
        <fullName evidence="2">Uncharacterized protein</fullName>
    </submittedName>
</protein>
<organism evidence="2 3">
    <name type="scientific">Gracilimonas halophila</name>
    <dbReference type="NCBI Taxonomy" id="1834464"/>
    <lineage>
        <taxon>Bacteria</taxon>
        <taxon>Pseudomonadati</taxon>
        <taxon>Balneolota</taxon>
        <taxon>Balneolia</taxon>
        <taxon>Balneolales</taxon>
        <taxon>Balneolaceae</taxon>
        <taxon>Gracilimonas</taxon>
    </lineage>
</organism>
<comment type="caution">
    <text evidence="2">The sequence shown here is derived from an EMBL/GenBank/DDBJ whole genome shotgun (WGS) entry which is preliminary data.</text>
</comment>
<gene>
    <name evidence="2" type="ORF">ACFSVN_07645</name>
</gene>